<dbReference type="EMBL" id="FNUC01000004">
    <property type="protein sequence ID" value="SEF17414.1"/>
    <property type="molecule type" value="Genomic_DNA"/>
</dbReference>
<evidence type="ECO:0000313" key="5">
    <source>
        <dbReference type="EMBL" id="SEF17414.1"/>
    </source>
</evidence>
<keyword evidence="1 5" id="KW-0489">Methyltransferase</keyword>
<dbReference type="CDD" id="cd02440">
    <property type="entry name" value="AdoMet_MTases"/>
    <property type="match status" value="1"/>
</dbReference>
<evidence type="ECO:0000256" key="1">
    <source>
        <dbReference type="ARBA" id="ARBA00022603"/>
    </source>
</evidence>
<name>A0A1H5PUV2_9ACTN</name>
<dbReference type="InterPro" id="IPR029063">
    <property type="entry name" value="SAM-dependent_MTases_sf"/>
</dbReference>
<dbReference type="STRING" id="561176.SAMN04488561_5857"/>
<accession>A0A1H5PUV2</accession>
<feature type="domain" description="Methyltransferase" evidence="4">
    <location>
        <begin position="45"/>
        <end position="134"/>
    </location>
</feature>
<dbReference type="AlphaFoldDB" id="A0A1H5PUV2"/>
<reference evidence="6" key="1">
    <citation type="submission" date="2016-10" db="EMBL/GenBank/DDBJ databases">
        <authorList>
            <person name="Varghese N."/>
            <person name="Submissions S."/>
        </authorList>
    </citation>
    <scope>NUCLEOTIDE SEQUENCE [LARGE SCALE GENOMIC DNA]</scope>
    <source>
        <strain evidence="6">DSM 45237</strain>
    </source>
</reference>
<dbReference type="InterPro" id="IPR041698">
    <property type="entry name" value="Methyltransf_25"/>
</dbReference>
<dbReference type="GO" id="GO:0008168">
    <property type="term" value="F:methyltransferase activity"/>
    <property type="evidence" value="ECO:0007669"/>
    <property type="project" value="UniProtKB-KW"/>
</dbReference>
<dbReference type="RefSeq" id="WP_069115369.1">
    <property type="nucleotide sequence ID" value="NZ_FNUC01000004.1"/>
</dbReference>
<dbReference type="Gene3D" id="3.40.50.150">
    <property type="entry name" value="Vaccinia Virus protein VP39"/>
    <property type="match status" value="1"/>
</dbReference>
<keyword evidence="2 5" id="KW-0808">Transferase</keyword>
<keyword evidence="6" id="KW-1185">Reference proteome</keyword>
<dbReference type="GO" id="GO:0032259">
    <property type="term" value="P:methylation"/>
    <property type="evidence" value="ECO:0007669"/>
    <property type="project" value="UniProtKB-KW"/>
</dbReference>
<dbReference type="PANTHER" id="PTHR43464">
    <property type="entry name" value="METHYLTRANSFERASE"/>
    <property type="match status" value="1"/>
</dbReference>
<dbReference type="SUPFAM" id="SSF53335">
    <property type="entry name" value="S-adenosyl-L-methionine-dependent methyltransferases"/>
    <property type="match status" value="1"/>
</dbReference>
<dbReference type="Proteomes" id="UP000181980">
    <property type="component" value="Unassembled WGS sequence"/>
</dbReference>
<dbReference type="OrthoDB" id="189743at2"/>
<evidence type="ECO:0000256" key="2">
    <source>
        <dbReference type="ARBA" id="ARBA00022679"/>
    </source>
</evidence>
<gene>
    <name evidence="5" type="ORF">SAMN04488561_5857</name>
</gene>
<protein>
    <submittedName>
        <fullName evidence="5">Methyltransferase domain-containing protein</fullName>
    </submittedName>
</protein>
<evidence type="ECO:0000259" key="4">
    <source>
        <dbReference type="Pfam" id="PF13649"/>
    </source>
</evidence>
<dbReference type="PANTHER" id="PTHR43464:SF19">
    <property type="entry name" value="UBIQUINONE BIOSYNTHESIS O-METHYLTRANSFERASE, MITOCHONDRIAL"/>
    <property type="match status" value="1"/>
</dbReference>
<keyword evidence="3" id="KW-0949">S-adenosyl-L-methionine</keyword>
<sequence>MTEDYRFYGDLAEWWPLISPPDDYADEAAVVASALDSADLPVREVLELGSGGGHNAVHLKRRFTLTLADLSPRMLAVSRALNPECEHVEGDMRDLRLGRAFDAVFVHDAVGYLLTERDLAATIATAFAHCRPGGAAVFVPDHTTETFAERTEHGGGDGDDGRGARFLGWTWDPDPDDTWVRTEYVLLLREKDGSTETVHETHRIGLFGRDVWHRLLAAAGFEPMVLTRRDGPDDAPRDLLIGHRPG</sequence>
<dbReference type="Pfam" id="PF13649">
    <property type="entry name" value="Methyltransf_25"/>
    <property type="match status" value="1"/>
</dbReference>
<evidence type="ECO:0000256" key="3">
    <source>
        <dbReference type="ARBA" id="ARBA00022691"/>
    </source>
</evidence>
<organism evidence="5 6">
    <name type="scientific">Jiangella alba</name>
    <dbReference type="NCBI Taxonomy" id="561176"/>
    <lineage>
        <taxon>Bacteria</taxon>
        <taxon>Bacillati</taxon>
        <taxon>Actinomycetota</taxon>
        <taxon>Actinomycetes</taxon>
        <taxon>Jiangellales</taxon>
        <taxon>Jiangellaceae</taxon>
        <taxon>Jiangella</taxon>
    </lineage>
</organism>
<evidence type="ECO:0000313" key="6">
    <source>
        <dbReference type="Proteomes" id="UP000181980"/>
    </source>
</evidence>
<dbReference type="Gene3D" id="2.20.130.10">
    <property type="entry name" value="CAC2371-like domains"/>
    <property type="match status" value="1"/>
</dbReference>
<proteinExistence type="predicted"/>